<dbReference type="RefSeq" id="WP_013329670.1">
    <property type="nucleotide sequence ID" value="NC_014507.1"/>
</dbReference>
<reference evidence="1 2" key="1">
    <citation type="journal article" date="2010" name="Stand. Genomic Sci.">
        <title>Complete genome sequence of Methanoplanus petrolearius type strain (SEBR 4847).</title>
        <authorList>
            <person name="Brambilla E."/>
            <person name="Djao O.D."/>
            <person name="Daligault H."/>
            <person name="Lapidus A."/>
            <person name="Lucas S."/>
            <person name="Hammon N."/>
            <person name="Nolan M."/>
            <person name="Tice H."/>
            <person name="Cheng J.F."/>
            <person name="Han C."/>
            <person name="Tapia R."/>
            <person name="Goodwin L."/>
            <person name="Pitluck S."/>
            <person name="Liolios K."/>
            <person name="Ivanova N."/>
            <person name="Mavromatis K."/>
            <person name="Mikhailova N."/>
            <person name="Pati A."/>
            <person name="Chen A."/>
            <person name="Palaniappan K."/>
            <person name="Land M."/>
            <person name="Hauser L."/>
            <person name="Chang Y.J."/>
            <person name="Jeffries C.D."/>
            <person name="Rohde M."/>
            <person name="Spring S."/>
            <person name="Sikorski J."/>
            <person name="Goker M."/>
            <person name="Woyke T."/>
            <person name="Bristow J."/>
            <person name="Eisen J.A."/>
            <person name="Markowitz V."/>
            <person name="Hugenholtz P."/>
            <person name="Kyrpides N.C."/>
            <person name="Klenk H.P."/>
        </authorList>
    </citation>
    <scope>NUCLEOTIDE SEQUENCE [LARGE SCALE GENOMIC DNA]</scope>
    <source>
        <strain evidence="2">DSM 11571 / OCM 486 / SEBR 4847</strain>
    </source>
</reference>
<dbReference type="AlphaFoldDB" id="E1RHV5"/>
<protein>
    <submittedName>
        <fullName evidence="1">Roadblock/LC7 family protein</fullName>
    </submittedName>
</protein>
<gene>
    <name evidence="1" type="ordered locus">Mpet_1740</name>
</gene>
<evidence type="ECO:0000313" key="1">
    <source>
        <dbReference type="EMBL" id="ADN36493.1"/>
    </source>
</evidence>
<dbReference type="GeneID" id="9744214"/>
<organism evidence="1 2">
    <name type="scientific">Methanolacinia petrolearia (strain DSM 11571 / OCM 486 / SEBR 4847)</name>
    <name type="common">Methanoplanus petrolearius</name>
    <dbReference type="NCBI Taxonomy" id="679926"/>
    <lineage>
        <taxon>Archaea</taxon>
        <taxon>Methanobacteriati</taxon>
        <taxon>Methanobacteriota</taxon>
        <taxon>Stenosarchaea group</taxon>
        <taxon>Methanomicrobia</taxon>
        <taxon>Methanomicrobiales</taxon>
        <taxon>Methanomicrobiaceae</taxon>
        <taxon>Methanolacinia</taxon>
    </lineage>
</organism>
<dbReference type="SUPFAM" id="SSF103196">
    <property type="entry name" value="Roadblock/LC7 domain"/>
    <property type="match status" value="1"/>
</dbReference>
<proteinExistence type="predicted"/>
<dbReference type="Gene3D" id="3.30.450.30">
    <property type="entry name" value="Dynein light chain 2a, cytoplasmic"/>
    <property type="match status" value="1"/>
</dbReference>
<dbReference type="Proteomes" id="UP000006565">
    <property type="component" value="Chromosome"/>
</dbReference>
<keyword evidence="2" id="KW-1185">Reference proteome</keyword>
<dbReference type="KEGG" id="mpi:Mpet_1740"/>
<dbReference type="OrthoDB" id="111680at2157"/>
<sequence length="126" mass="13550">MTDENPLKTKIRGYIDEIQSLNGVIASVIVSTDGKIVGKSNNSDFPSPFLGITGATIFASSEAAFGTFHISRPDFIVVETMENDGLMVIKRAGKRNIIATVINQSVDISSFKNKLASISEKVGEDL</sequence>
<dbReference type="EMBL" id="CP002117">
    <property type="protein sequence ID" value="ADN36493.1"/>
    <property type="molecule type" value="Genomic_DNA"/>
</dbReference>
<name>E1RHV5_METP4</name>
<accession>E1RHV5</accession>
<evidence type="ECO:0000313" key="2">
    <source>
        <dbReference type="Proteomes" id="UP000006565"/>
    </source>
</evidence>
<dbReference type="eggNOG" id="arCOG02603">
    <property type="taxonomic scope" value="Archaea"/>
</dbReference>
<dbReference type="HOGENOM" id="CLU_118613_3_0_2"/>
<dbReference type="STRING" id="679926.Mpet_1740"/>